<dbReference type="InterPro" id="IPR043519">
    <property type="entry name" value="NT_sf"/>
</dbReference>
<name>A0A7Y9IDZ6_9ACTN</name>
<dbReference type="EMBL" id="JACCBU010000001">
    <property type="protein sequence ID" value="NYE74494.1"/>
    <property type="molecule type" value="Genomic_DNA"/>
</dbReference>
<organism evidence="2 3">
    <name type="scientific">Microlunatus parietis</name>
    <dbReference type="NCBI Taxonomy" id="682979"/>
    <lineage>
        <taxon>Bacteria</taxon>
        <taxon>Bacillati</taxon>
        <taxon>Actinomycetota</taxon>
        <taxon>Actinomycetes</taxon>
        <taxon>Propionibacteriales</taxon>
        <taxon>Propionibacteriaceae</taxon>
        <taxon>Microlunatus</taxon>
    </lineage>
</organism>
<proteinExistence type="predicted"/>
<protein>
    <recommendedName>
        <fullName evidence="1">Polymerase nucleotidyl transferase domain-containing protein</fullName>
    </recommendedName>
</protein>
<dbReference type="SUPFAM" id="SSF81301">
    <property type="entry name" value="Nucleotidyltransferase"/>
    <property type="match status" value="1"/>
</dbReference>
<keyword evidence="3" id="KW-1185">Reference proteome</keyword>
<dbReference type="InterPro" id="IPR002934">
    <property type="entry name" value="Polymerase_NTP_transf_dom"/>
</dbReference>
<evidence type="ECO:0000313" key="2">
    <source>
        <dbReference type="EMBL" id="NYE74494.1"/>
    </source>
</evidence>
<evidence type="ECO:0000259" key="1">
    <source>
        <dbReference type="Pfam" id="PF01909"/>
    </source>
</evidence>
<reference evidence="2 3" key="1">
    <citation type="submission" date="2020-07" db="EMBL/GenBank/DDBJ databases">
        <title>Sequencing the genomes of 1000 actinobacteria strains.</title>
        <authorList>
            <person name="Klenk H.-P."/>
        </authorList>
    </citation>
    <scope>NUCLEOTIDE SEQUENCE [LARGE SCALE GENOMIC DNA]</scope>
    <source>
        <strain evidence="2 3">DSM 22083</strain>
    </source>
</reference>
<dbReference type="Gene3D" id="3.30.460.10">
    <property type="entry name" value="Beta Polymerase, domain 2"/>
    <property type="match status" value="1"/>
</dbReference>
<dbReference type="Pfam" id="PF01909">
    <property type="entry name" value="NTP_transf_2"/>
    <property type="match status" value="1"/>
</dbReference>
<dbReference type="RefSeq" id="WP_179756842.1">
    <property type="nucleotide sequence ID" value="NZ_JACCBU010000001.1"/>
</dbReference>
<sequence>MADVRALVDHYVELLSALSGVRAVLLGGSFARDAADRWSDLDLMIVAADGVAPAELADAALVAVTASNEPLLAIRRDSDHSCLVNLVLPPWIRLDISVTDDPRPGGPRMSLRQVYGEPIEITSSMEDTVDLEAAAAVITQLVRVYGLLPVVLGRDDLITATQGSHLVWGELVNLCLLVDPETSRMGALSKAQRILPEHRDLLLSLPAIAPDRESILAFHEAAFPDTPCSSGD</sequence>
<gene>
    <name evidence="2" type="ORF">BKA15_005823</name>
</gene>
<dbReference type="AlphaFoldDB" id="A0A7Y9IDZ6"/>
<evidence type="ECO:0000313" key="3">
    <source>
        <dbReference type="Proteomes" id="UP000569914"/>
    </source>
</evidence>
<dbReference type="Proteomes" id="UP000569914">
    <property type="component" value="Unassembled WGS sequence"/>
</dbReference>
<comment type="caution">
    <text evidence="2">The sequence shown here is derived from an EMBL/GenBank/DDBJ whole genome shotgun (WGS) entry which is preliminary data.</text>
</comment>
<dbReference type="GO" id="GO:0016779">
    <property type="term" value="F:nucleotidyltransferase activity"/>
    <property type="evidence" value="ECO:0007669"/>
    <property type="project" value="InterPro"/>
</dbReference>
<feature type="domain" description="Polymerase nucleotidyl transferase" evidence="1">
    <location>
        <begin position="13"/>
        <end position="51"/>
    </location>
</feature>
<dbReference type="CDD" id="cd05403">
    <property type="entry name" value="NT_KNTase_like"/>
    <property type="match status" value="1"/>
</dbReference>
<accession>A0A7Y9IDZ6</accession>